<dbReference type="AlphaFoldDB" id="A0A1N6FKK3"/>
<dbReference type="EMBL" id="FSQW01000002">
    <property type="protein sequence ID" value="SIN95785.1"/>
    <property type="molecule type" value="Genomic_DNA"/>
</dbReference>
<dbReference type="InterPro" id="IPR003774">
    <property type="entry name" value="AlgH-like"/>
</dbReference>
<gene>
    <name evidence="3" type="ORF">SAMN02745824_2433</name>
</gene>
<protein>
    <recommendedName>
        <fullName evidence="2">UPF0301 protein SAMN02745824_2433</fullName>
    </recommendedName>
</protein>
<dbReference type="GO" id="GO:0005829">
    <property type="term" value="C:cytosol"/>
    <property type="evidence" value="ECO:0007669"/>
    <property type="project" value="TreeGrafter"/>
</dbReference>
<dbReference type="SUPFAM" id="SSF143456">
    <property type="entry name" value="VC0467-like"/>
    <property type="match status" value="1"/>
</dbReference>
<dbReference type="Proteomes" id="UP000185192">
    <property type="component" value="Unassembled WGS sequence"/>
</dbReference>
<evidence type="ECO:0000256" key="2">
    <source>
        <dbReference type="HAMAP-Rule" id="MF_00758"/>
    </source>
</evidence>
<dbReference type="PANTHER" id="PTHR30327:SF1">
    <property type="entry name" value="UPF0301 PROTEIN YQGE"/>
    <property type="match status" value="1"/>
</dbReference>
<evidence type="ECO:0000256" key="1">
    <source>
        <dbReference type="ARBA" id="ARBA00009600"/>
    </source>
</evidence>
<evidence type="ECO:0000313" key="3">
    <source>
        <dbReference type="EMBL" id="SIN95785.1"/>
    </source>
</evidence>
<dbReference type="STRING" id="1123272.SAMN02745824_2433"/>
<keyword evidence="4" id="KW-1185">Reference proteome</keyword>
<sequence>MQDPIYFSGQFLLATPGMADPRFARSIIAICSHDENGALGINIGQISQDITFHAILNQFDISAGDCPDELVYVGGPVEMHRGFVLHSLDFNLSETLQVGNRWGLSSSLEVLEAIAGGTGPQNWMIATGYAGWGAGQLEEELTQNGWSVTPGKVDWLFQSGDRDKWQMAWQEQGIDPGRLSGQFGSA</sequence>
<organism evidence="3 4">
    <name type="scientific">Parasphingorhabdus marina DSM 22363</name>
    <dbReference type="NCBI Taxonomy" id="1123272"/>
    <lineage>
        <taxon>Bacteria</taxon>
        <taxon>Pseudomonadati</taxon>
        <taxon>Pseudomonadota</taxon>
        <taxon>Alphaproteobacteria</taxon>
        <taxon>Sphingomonadales</taxon>
        <taxon>Sphingomonadaceae</taxon>
        <taxon>Parasphingorhabdus</taxon>
    </lineage>
</organism>
<dbReference type="Gene3D" id="3.40.1740.10">
    <property type="entry name" value="VC0467-like"/>
    <property type="match status" value="1"/>
</dbReference>
<dbReference type="RefSeq" id="WP_074205463.1">
    <property type="nucleotide sequence ID" value="NZ_FSQW01000002.1"/>
</dbReference>
<proteinExistence type="inferred from homology"/>
<dbReference type="OrthoDB" id="9807486at2"/>
<dbReference type="PANTHER" id="PTHR30327">
    <property type="entry name" value="UNCHARACTERIZED PROTEIN YQGE"/>
    <property type="match status" value="1"/>
</dbReference>
<dbReference type="HAMAP" id="MF_00758">
    <property type="entry name" value="UPF0301"/>
    <property type="match status" value="1"/>
</dbReference>
<accession>A0A1N6FKK3</accession>
<name>A0A1N6FKK3_9SPHN</name>
<evidence type="ECO:0000313" key="4">
    <source>
        <dbReference type="Proteomes" id="UP000185192"/>
    </source>
</evidence>
<comment type="similarity">
    <text evidence="1 2">Belongs to the UPF0301 (AlgH) family.</text>
</comment>
<reference evidence="4" key="1">
    <citation type="submission" date="2016-11" db="EMBL/GenBank/DDBJ databases">
        <authorList>
            <person name="Varghese N."/>
            <person name="Submissions S."/>
        </authorList>
    </citation>
    <scope>NUCLEOTIDE SEQUENCE [LARGE SCALE GENOMIC DNA]</scope>
    <source>
        <strain evidence="4">DSM 22363</strain>
    </source>
</reference>
<dbReference type="Pfam" id="PF02622">
    <property type="entry name" value="DUF179"/>
    <property type="match status" value="1"/>
</dbReference>